<dbReference type="AlphaFoldDB" id="A0A0E9VGI6"/>
<proteinExistence type="predicted"/>
<protein>
    <submittedName>
        <fullName evidence="1">Uncharacterized protein</fullName>
    </submittedName>
</protein>
<dbReference type="EMBL" id="GBXM01032284">
    <property type="protein sequence ID" value="JAH76293.1"/>
    <property type="molecule type" value="Transcribed_RNA"/>
</dbReference>
<reference evidence="1" key="1">
    <citation type="submission" date="2014-11" db="EMBL/GenBank/DDBJ databases">
        <authorList>
            <person name="Amaro Gonzalez C."/>
        </authorList>
    </citation>
    <scope>NUCLEOTIDE SEQUENCE</scope>
</reference>
<organism evidence="1">
    <name type="scientific">Anguilla anguilla</name>
    <name type="common">European freshwater eel</name>
    <name type="synonym">Muraena anguilla</name>
    <dbReference type="NCBI Taxonomy" id="7936"/>
    <lineage>
        <taxon>Eukaryota</taxon>
        <taxon>Metazoa</taxon>
        <taxon>Chordata</taxon>
        <taxon>Craniata</taxon>
        <taxon>Vertebrata</taxon>
        <taxon>Euteleostomi</taxon>
        <taxon>Actinopterygii</taxon>
        <taxon>Neopterygii</taxon>
        <taxon>Teleostei</taxon>
        <taxon>Anguilliformes</taxon>
        <taxon>Anguillidae</taxon>
        <taxon>Anguilla</taxon>
    </lineage>
</organism>
<reference evidence="1" key="2">
    <citation type="journal article" date="2015" name="Fish Shellfish Immunol.">
        <title>Early steps in the European eel (Anguilla anguilla)-Vibrio vulnificus interaction in the gills: Role of the RtxA13 toxin.</title>
        <authorList>
            <person name="Callol A."/>
            <person name="Pajuelo D."/>
            <person name="Ebbesson L."/>
            <person name="Teles M."/>
            <person name="MacKenzie S."/>
            <person name="Amaro C."/>
        </authorList>
    </citation>
    <scope>NUCLEOTIDE SEQUENCE</scope>
</reference>
<name>A0A0E9VGI6_ANGAN</name>
<evidence type="ECO:0000313" key="1">
    <source>
        <dbReference type="EMBL" id="JAH76293.1"/>
    </source>
</evidence>
<accession>A0A0E9VGI6</accession>
<sequence length="16" mass="1658">MGQTLKPPDPPAVPLP</sequence>